<sequence length="467" mass="47381">MARTHLLGVLGAATAVLAVALQGIGVADPLPGGLGPCLGAQCPSEFPPVNNGAFTGRDDAVNIFVGGDFLVRYAAVEAEGRVVVGGDFDQDKAAGVSAVYNIGIVGVGSRVPPPEGSDFLVTGGGVTVARNQRLLAEGGVVHHAGPLTGTVVGTDKPDPAAFDPYAGLSAQLTEASRCYRAAAVTGTAVNQGSQTLFTGDGTSAIQVFTVDFDLAGANGAQQGIVFQGIPEGATVLVNLIGANRRIITYTGDLADAEPVNRMRERLLWNFPDATAVTLGGTAQFQGSVLVGNPASMTTVTAPGTAGRFFTTGSLTHGGPSNNGQEMHAYPFNGDLPGCGTTPTTTTTTTTTTQPTTTTTAPTTTAPPTTAPTTTAPTTTAPTTTAPTTLPTLPTRTSWPTLPLPTVGRPSSHGFPVLPNLPTRHHPGTTRGDLALTGADIGWAVLIGALLLTAGALVFTLVSRRRRG</sequence>
<gene>
    <name evidence="4" type="ORF">JOE68_004637</name>
</gene>
<evidence type="ECO:0000256" key="2">
    <source>
        <dbReference type="SAM" id="Phobius"/>
    </source>
</evidence>
<feature type="region of interest" description="Disordered" evidence="1">
    <location>
        <begin position="337"/>
        <end position="397"/>
    </location>
</feature>
<accession>A0ABS2SC02</accession>
<keyword evidence="5" id="KW-1185">Reference proteome</keyword>
<feature type="domain" description="Choice-of-anchor A" evidence="3">
    <location>
        <begin position="62"/>
        <end position="290"/>
    </location>
</feature>
<dbReference type="NCBIfam" id="TIGR04215">
    <property type="entry name" value="choice_anch_A"/>
    <property type="match status" value="1"/>
</dbReference>
<evidence type="ECO:0000256" key="1">
    <source>
        <dbReference type="SAM" id="MobiDB-lite"/>
    </source>
</evidence>
<organism evidence="4 5">
    <name type="scientific">Saccharothrix algeriensis</name>
    <dbReference type="NCBI Taxonomy" id="173560"/>
    <lineage>
        <taxon>Bacteria</taxon>
        <taxon>Bacillati</taxon>
        <taxon>Actinomycetota</taxon>
        <taxon>Actinomycetes</taxon>
        <taxon>Pseudonocardiales</taxon>
        <taxon>Pseudonocardiaceae</taxon>
        <taxon>Saccharothrix</taxon>
    </lineage>
</organism>
<dbReference type="Pfam" id="PF20597">
    <property type="entry name" value="pAdhesive_15"/>
    <property type="match status" value="1"/>
</dbReference>
<evidence type="ECO:0000313" key="4">
    <source>
        <dbReference type="EMBL" id="MBM7813772.1"/>
    </source>
</evidence>
<dbReference type="RefSeq" id="WP_204844368.1">
    <property type="nucleotide sequence ID" value="NZ_JAFBCL010000001.1"/>
</dbReference>
<evidence type="ECO:0000313" key="5">
    <source>
        <dbReference type="Proteomes" id="UP001195724"/>
    </source>
</evidence>
<dbReference type="InterPro" id="IPR026588">
    <property type="entry name" value="Choice_anch_A"/>
</dbReference>
<protein>
    <submittedName>
        <fullName evidence="4">Choice-of-anchor A domain-containing protein</fullName>
    </submittedName>
</protein>
<reference evidence="4 5" key="1">
    <citation type="submission" date="2021-01" db="EMBL/GenBank/DDBJ databases">
        <title>Sequencing the genomes of 1000 actinobacteria strains.</title>
        <authorList>
            <person name="Klenk H.-P."/>
        </authorList>
    </citation>
    <scope>NUCLEOTIDE SEQUENCE [LARGE SCALE GENOMIC DNA]</scope>
    <source>
        <strain evidence="4 5">DSM 44581</strain>
    </source>
</reference>
<dbReference type="Proteomes" id="UP001195724">
    <property type="component" value="Unassembled WGS sequence"/>
</dbReference>
<proteinExistence type="predicted"/>
<feature type="compositionally biased region" description="Low complexity" evidence="1">
    <location>
        <begin position="340"/>
        <end position="397"/>
    </location>
</feature>
<name>A0ABS2SC02_9PSEU</name>
<keyword evidence="2" id="KW-0812">Transmembrane</keyword>
<evidence type="ECO:0000259" key="3">
    <source>
        <dbReference type="Pfam" id="PF20597"/>
    </source>
</evidence>
<keyword evidence="2" id="KW-0472">Membrane</keyword>
<feature type="transmembrane region" description="Helical" evidence="2">
    <location>
        <begin position="440"/>
        <end position="461"/>
    </location>
</feature>
<keyword evidence="2" id="KW-1133">Transmembrane helix</keyword>
<comment type="caution">
    <text evidence="4">The sequence shown here is derived from an EMBL/GenBank/DDBJ whole genome shotgun (WGS) entry which is preliminary data.</text>
</comment>
<dbReference type="EMBL" id="JAFBCL010000001">
    <property type="protein sequence ID" value="MBM7813772.1"/>
    <property type="molecule type" value="Genomic_DNA"/>
</dbReference>